<dbReference type="Gene3D" id="1.20.120.1630">
    <property type="match status" value="1"/>
</dbReference>
<keyword evidence="6" id="KW-0489">Methyltransferase</keyword>
<dbReference type="InterPro" id="IPR052527">
    <property type="entry name" value="Metal_cation-efflux_comp"/>
</dbReference>
<dbReference type="RefSeq" id="WP_378291471.1">
    <property type="nucleotide sequence ID" value="NZ_JBHULE010000018.1"/>
</dbReference>
<dbReference type="EC" id="2.1.1.100" evidence="6"/>
<keyword evidence="3 5" id="KW-1133">Transmembrane helix</keyword>
<protein>
    <submittedName>
        <fullName evidence="6">Methyltransferase family protein</fullName>
        <ecNumber evidence="6">2.1.1.100</ecNumber>
        <ecNumber evidence="6">2.1.1.334</ecNumber>
    </submittedName>
</protein>
<organism evidence="6 7">
    <name type="scientific">Aquimarina rubra</name>
    <dbReference type="NCBI Taxonomy" id="1920033"/>
    <lineage>
        <taxon>Bacteria</taxon>
        <taxon>Pseudomonadati</taxon>
        <taxon>Bacteroidota</taxon>
        <taxon>Flavobacteriia</taxon>
        <taxon>Flavobacteriales</taxon>
        <taxon>Flavobacteriaceae</taxon>
        <taxon>Aquimarina</taxon>
    </lineage>
</organism>
<evidence type="ECO:0000313" key="7">
    <source>
        <dbReference type="Proteomes" id="UP001597319"/>
    </source>
</evidence>
<dbReference type="InterPro" id="IPR007318">
    <property type="entry name" value="Phopholipid_MeTrfase"/>
</dbReference>
<evidence type="ECO:0000256" key="3">
    <source>
        <dbReference type="ARBA" id="ARBA00022989"/>
    </source>
</evidence>
<dbReference type="EMBL" id="JBHULE010000018">
    <property type="protein sequence ID" value="MFD2562674.1"/>
    <property type="molecule type" value="Genomic_DNA"/>
</dbReference>
<accession>A0ABW5LDR8</accession>
<dbReference type="PANTHER" id="PTHR43847:SF1">
    <property type="entry name" value="BLL3993 PROTEIN"/>
    <property type="match status" value="1"/>
</dbReference>
<keyword evidence="7" id="KW-1185">Reference proteome</keyword>
<proteinExistence type="predicted"/>
<feature type="transmembrane region" description="Helical" evidence="5">
    <location>
        <begin position="38"/>
        <end position="56"/>
    </location>
</feature>
<dbReference type="Proteomes" id="UP001597319">
    <property type="component" value="Unassembled WGS sequence"/>
</dbReference>
<comment type="caution">
    <text evidence="6">The sequence shown here is derived from an EMBL/GenBank/DDBJ whole genome shotgun (WGS) entry which is preliminary data.</text>
</comment>
<dbReference type="PANTHER" id="PTHR43847">
    <property type="entry name" value="BLL3993 PROTEIN"/>
    <property type="match status" value="1"/>
</dbReference>
<feature type="transmembrane region" description="Helical" evidence="5">
    <location>
        <begin position="7"/>
        <end position="26"/>
    </location>
</feature>
<comment type="subcellular location">
    <subcellularLocation>
        <location evidence="1">Endomembrane system</location>
        <topology evidence="1">Multi-pass membrane protein</topology>
    </subcellularLocation>
</comment>
<evidence type="ECO:0000256" key="5">
    <source>
        <dbReference type="SAM" id="Phobius"/>
    </source>
</evidence>
<dbReference type="GO" id="GO:0032259">
    <property type="term" value="P:methylation"/>
    <property type="evidence" value="ECO:0007669"/>
    <property type="project" value="UniProtKB-KW"/>
</dbReference>
<evidence type="ECO:0000256" key="4">
    <source>
        <dbReference type="ARBA" id="ARBA00023136"/>
    </source>
</evidence>
<evidence type="ECO:0000256" key="2">
    <source>
        <dbReference type="ARBA" id="ARBA00022692"/>
    </source>
</evidence>
<sequence>MQKDKKGFIYVLIQSTLFLLYILPIYDWKIFCFPSIRYLFLVATIIGGVIILGSMLQLRNQLSPFPAPLKDGVLIENGFYRFSRHPIYSGILISCFFYALYSCSGFKMIISIALLILFYFKSSYEEELLFKKYIGYKKYKKRVGRFFPKIF</sequence>
<gene>
    <name evidence="6" type="ORF">ACFSR1_08320</name>
</gene>
<evidence type="ECO:0000313" key="6">
    <source>
        <dbReference type="EMBL" id="MFD2562674.1"/>
    </source>
</evidence>
<keyword evidence="2 5" id="KW-0812">Transmembrane</keyword>
<keyword evidence="4 5" id="KW-0472">Membrane</keyword>
<evidence type="ECO:0000256" key="1">
    <source>
        <dbReference type="ARBA" id="ARBA00004127"/>
    </source>
</evidence>
<keyword evidence="6" id="KW-0808">Transferase</keyword>
<name>A0ABW5LDR8_9FLAO</name>
<dbReference type="Pfam" id="PF04191">
    <property type="entry name" value="PEMT"/>
    <property type="match status" value="1"/>
</dbReference>
<dbReference type="GO" id="GO:0004671">
    <property type="term" value="F:protein C-terminal S-isoprenylcysteine carboxyl O-methyltransferase activity"/>
    <property type="evidence" value="ECO:0007669"/>
    <property type="project" value="UniProtKB-EC"/>
</dbReference>
<feature type="transmembrane region" description="Helical" evidence="5">
    <location>
        <begin position="91"/>
        <end position="120"/>
    </location>
</feature>
<reference evidence="7" key="1">
    <citation type="journal article" date="2019" name="Int. J. Syst. Evol. Microbiol.">
        <title>The Global Catalogue of Microorganisms (GCM) 10K type strain sequencing project: providing services to taxonomists for standard genome sequencing and annotation.</title>
        <authorList>
            <consortium name="The Broad Institute Genomics Platform"/>
            <consortium name="The Broad Institute Genome Sequencing Center for Infectious Disease"/>
            <person name="Wu L."/>
            <person name="Ma J."/>
        </authorList>
    </citation>
    <scope>NUCLEOTIDE SEQUENCE [LARGE SCALE GENOMIC DNA]</scope>
    <source>
        <strain evidence="7">KCTC 52274</strain>
    </source>
</reference>
<dbReference type="EC" id="2.1.1.334" evidence="6"/>